<gene>
    <name evidence="1" type="ORF">GCM10011610_00400</name>
</gene>
<name>A0ABQ2K4W0_9NOCA</name>
<proteinExistence type="predicted"/>
<keyword evidence="2" id="KW-1185">Reference proteome</keyword>
<dbReference type="Proteomes" id="UP000658127">
    <property type="component" value="Unassembled WGS sequence"/>
</dbReference>
<comment type="caution">
    <text evidence="1">The sequence shown here is derived from an EMBL/GenBank/DDBJ whole genome shotgun (WGS) entry which is preliminary data.</text>
</comment>
<evidence type="ECO:0000313" key="2">
    <source>
        <dbReference type="Proteomes" id="UP000658127"/>
    </source>
</evidence>
<organism evidence="1 2">
    <name type="scientific">Nocardia rhizosphaerihabitans</name>
    <dbReference type="NCBI Taxonomy" id="1691570"/>
    <lineage>
        <taxon>Bacteria</taxon>
        <taxon>Bacillati</taxon>
        <taxon>Actinomycetota</taxon>
        <taxon>Actinomycetes</taxon>
        <taxon>Mycobacteriales</taxon>
        <taxon>Nocardiaceae</taxon>
        <taxon>Nocardia</taxon>
    </lineage>
</organism>
<accession>A0ABQ2K4W0</accession>
<reference evidence="2" key="1">
    <citation type="journal article" date="2019" name="Int. J. Syst. Evol. Microbiol.">
        <title>The Global Catalogue of Microorganisms (GCM) 10K type strain sequencing project: providing services to taxonomists for standard genome sequencing and annotation.</title>
        <authorList>
            <consortium name="The Broad Institute Genomics Platform"/>
            <consortium name="The Broad Institute Genome Sequencing Center for Infectious Disease"/>
            <person name="Wu L."/>
            <person name="Ma J."/>
        </authorList>
    </citation>
    <scope>NUCLEOTIDE SEQUENCE [LARGE SCALE GENOMIC DNA]</scope>
    <source>
        <strain evidence="2">CGMCC 4.7329</strain>
    </source>
</reference>
<evidence type="ECO:0000313" key="1">
    <source>
        <dbReference type="EMBL" id="GGN65968.1"/>
    </source>
</evidence>
<sequence length="474" mass="53265">MSGLLKSTPHIAERDFEHRHDAIERAILGVGNRVEIRVGCRGRHVRPGRGTEQDLNARARYRPRLSVKLATVNAVFDTVSRGPDYLLRWPRDLFVLEAKAILAAAHAAHGKSDWNSEVSLLLSEAFAADTPRNDFEGITEGTIWGSAPSSDPWEDLGTQSRSRQTDLKREFLEDLIAAAPKLTEQHTPRPYYSQRKTAAANPTPAVERDLDSAQRDWRSAVEDLQQRGYLGMVAPDPCVDDNYPGAFPDAILDALIEERIGKKNLWSPRPEAWDEETFFDLVEIFHDLVSRPRRRHFHSFNGCGWHYSAFTPRPAQALYGWSVNRLLARNGIGLRLATDGEDLGRLVHEVDEARADLVEAALATTDPDRRAVTAHAIALFRSRSAGVEDKRSACVALASLLEERRDLLKQELFSTDEGALFLIANKFAIRHRRADQHADYDSAYLDWIFWWFLSTVALIDKLLTSQASDPAISG</sequence>
<protein>
    <submittedName>
        <fullName evidence="1">Uncharacterized protein</fullName>
    </submittedName>
</protein>
<dbReference type="EMBL" id="BMNE01000001">
    <property type="protein sequence ID" value="GGN65968.1"/>
    <property type="molecule type" value="Genomic_DNA"/>
</dbReference>